<protein>
    <submittedName>
        <fullName evidence="2">Uncharacterized protein</fullName>
    </submittedName>
</protein>
<evidence type="ECO:0000313" key="2">
    <source>
        <dbReference type="EMBL" id="OCK75703.1"/>
    </source>
</evidence>
<feature type="compositionally biased region" description="Polar residues" evidence="1">
    <location>
        <begin position="481"/>
        <end position="491"/>
    </location>
</feature>
<keyword evidence="3" id="KW-1185">Reference proteome</keyword>
<reference evidence="2 3" key="1">
    <citation type="journal article" date="2016" name="Nat. Commun.">
        <title>Ectomycorrhizal ecology is imprinted in the genome of the dominant symbiotic fungus Cenococcum geophilum.</title>
        <authorList>
            <consortium name="DOE Joint Genome Institute"/>
            <person name="Peter M."/>
            <person name="Kohler A."/>
            <person name="Ohm R.A."/>
            <person name="Kuo A."/>
            <person name="Krutzmann J."/>
            <person name="Morin E."/>
            <person name="Arend M."/>
            <person name="Barry K.W."/>
            <person name="Binder M."/>
            <person name="Choi C."/>
            <person name="Clum A."/>
            <person name="Copeland A."/>
            <person name="Grisel N."/>
            <person name="Haridas S."/>
            <person name="Kipfer T."/>
            <person name="LaButti K."/>
            <person name="Lindquist E."/>
            <person name="Lipzen A."/>
            <person name="Maire R."/>
            <person name="Meier B."/>
            <person name="Mihaltcheva S."/>
            <person name="Molinier V."/>
            <person name="Murat C."/>
            <person name="Poggeler S."/>
            <person name="Quandt C.A."/>
            <person name="Sperisen C."/>
            <person name="Tritt A."/>
            <person name="Tisserant E."/>
            <person name="Crous P.W."/>
            <person name="Henrissat B."/>
            <person name="Nehls U."/>
            <person name="Egli S."/>
            <person name="Spatafora J.W."/>
            <person name="Grigoriev I.V."/>
            <person name="Martin F.M."/>
        </authorList>
    </citation>
    <scope>NUCLEOTIDE SEQUENCE [LARGE SCALE GENOMIC DNA]</scope>
    <source>
        <strain evidence="2 3">CBS 459.81</strain>
    </source>
</reference>
<proteinExistence type="predicted"/>
<accession>A0A8E2E1Y6</accession>
<gene>
    <name evidence="2" type="ORF">K432DRAFT_397056</name>
</gene>
<feature type="compositionally biased region" description="Basic and acidic residues" evidence="1">
    <location>
        <begin position="149"/>
        <end position="167"/>
    </location>
</feature>
<feature type="region of interest" description="Disordered" evidence="1">
    <location>
        <begin position="267"/>
        <end position="372"/>
    </location>
</feature>
<feature type="compositionally biased region" description="Basic and acidic residues" evidence="1">
    <location>
        <begin position="19"/>
        <end position="30"/>
    </location>
</feature>
<organism evidence="2 3">
    <name type="scientific">Lepidopterella palustris CBS 459.81</name>
    <dbReference type="NCBI Taxonomy" id="1314670"/>
    <lineage>
        <taxon>Eukaryota</taxon>
        <taxon>Fungi</taxon>
        <taxon>Dikarya</taxon>
        <taxon>Ascomycota</taxon>
        <taxon>Pezizomycotina</taxon>
        <taxon>Dothideomycetes</taxon>
        <taxon>Pleosporomycetidae</taxon>
        <taxon>Mytilinidiales</taxon>
        <taxon>Argynnaceae</taxon>
        <taxon>Lepidopterella</taxon>
    </lineage>
</organism>
<evidence type="ECO:0000313" key="3">
    <source>
        <dbReference type="Proteomes" id="UP000250266"/>
    </source>
</evidence>
<sequence length="602" mass="67702">MKRKFAFNLAPIKVPSKQTETKVVKDENPPARRNSTSQPASPLIDRRPLSSKTESQLRAACALILQDYKPSGHVFEGQAKPKLDFDGLNRSMREKREHTRLLQQQQLAEAKSKVTPDPNKYGYKPGTALKDLFSDSDATHPSVQANISRRRDDRQPRAMDNERERSSTKNAKPLPPLDRPKTAPIRAARDSGDAGSLQTSLASSTDYYCNNMSTAPTSADFTSPQGSKRGSRQLYSTENPAAAADAAAAQWMKQELERRRRNMLAQVEPKFEVKSPSRPPSRSKSIRSEILDYVRPLSRSASRESIRSNKSDAKHERSPSSHGWRSWTLQRKTSLNSFKDSRPGSARGRSETRGNEPPKPEVNLNRELPPLPSLDKWKEQAQNPAQRCDTHIANLMRSETNDREQYAAAIRRQHRRSGSDSFAKRMSLREDSTLHTPPQNVRPRPKSGVVNRVDSKMVAEQRADSTMDLDNLTTAVDRTQSTDPVTYTPGSNVRRHKHQHSTGSDMRKISTETPNFSRKISMDTSAPTNTKTDDRRYPNSVEVTALPICQDKQSKLRKVLSGWMLGGKKEKKGNWMDKLEQNGVKGGIMIHDKAAHAPIVKY</sequence>
<feature type="region of interest" description="Disordered" evidence="1">
    <location>
        <begin position="428"/>
        <end position="448"/>
    </location>
</feature>
<dbReference type="Proteomes" id="UP000250266">
    <property type="component" value="Unassembled WGS sequence"/>
</dbReference>
<feature type="compositionally biased region" description="Polar residues" evidence="1">
    <location>
        <begin position="215"/>
        <end position="239"/>
    </location>
</feature>
<feature type="region of interest" description="Disordered" evidence="1">
    <location>
        <begin position="16"/>
        <end position="52"/>
    </location>
</feature>
<evidence type="ECO:0000256" key="1">
    <source>
        <dbReference type="SAM" id="MobiDB-lite"/>
    </source>
</evidence>
<feature type="compositionally biased region" description="Basic and acidic residues" evidence="1">
    <location>
        <begin position="348"/>
        <end position="359"/>
    </location>
</feature>
<feature type="region of interest" description="Disordered" evidence="1">
    <location>
        <begin position="94"/>
        <end position="199"/>
    </location>
</feature>
<dbReference type="OrthoDB" id="5430532at2759"/>
<dbReference type="AlphaFoldDB" id="A0A8E2E1Y6"/>
<dbReference type="EMBL" id="KV745285">
    <property type="protein sequence ID" value="OCK75703.1"/>
    <property type="molecule type" value="Genomic_DNA"/>
</dbReference>
<feature type="region of interest" description="Disordered" evidence="1">
    <location>
        <begin position="481"/>
        <end position="510"/>
    </location>
</feature>
<name>A0A8E2E1Y6_9PEZI</name>
<feature type="compositionally biased region" description="Basic and acidic residues" evidence="1">
    <location>
        <begin position="301"/>
        <end position="319"/>
    </location>
</feature>
<feature type="region of interest" description="Disordered" evidence="1">
    <location>
        <begin position="215"/>
        <end position="241"/>
    </location>
</feature>
<feature type="compositionally biased region" description="Polar residues" evidence="1">
    <location>
        <begin position="320"/>
        <end position="338"/>
    </location>
</feature>